<name>A0A412AWE0_9FIRM</name>
<dbReference type="SUPFAM" id="SSF52540">
    <property type="entry name" value="P-loop containing nucleoside triphosphate hydrolases"/>
    <property type="match status" value="1"/>
</dbReference>
<sequence>MLNGHFENCYGLKQFDLPNINFSRCNKAMIYAPNGVMKSSLSKVFDDISKGTATSDRIFRNVVSSYSVTHYTSQYVFSSANAATAPTATDRIYVVNTFTDSFEFTKETVSTLLADETTRNEYNVLMAQFSGEIRQIEDKLRMLTGLTKPQIKGKIIADLGLGSTSDWTDIFEKIHELIDNRQVLDFLNDCTYSELFNDKVLAVYSKREFVNSIEEYIENLNTLLENNPILSDGFTDRNAETLGKEFAKHNLFNAQHTIRLKDGVTVIHSLDEWNAVVNEQLERIYATPELSTVFQKLKKLLTANENVSRLRDIIIAHREIIPALRDINSLKIQTWLDCFSKLDTPFADYYDRISQYTIQIRALYEQAAAQSARWQAVVNEFNRRFRVPFEVQIENKANFLLKDEAPNLSFKYTRGVTTQQSATLKKDDLMVSLSTGEKRALYLLYILFDLERIRQQASAGGGQFLVIADDIADSFDYKNKYAIIEYLNDLGNTPGIDLLILTHNFDFYRTVKSRLGVTRTHCYIAQRDEEGVVSVTEFKYQKDFFKNVVIDGIKDGNIADDDKKKLLISSIPFYRNLCEYSGKDDEYAKLTCFLHLKTTPIDTQSVSIEELWNIINPFLDGVSFSGVDENYYSAIIRIANSCVADNTNEVLLDNKLVTAIAIRLLAEKFMQSIITSNGQTCVDASSNQTREWYKQAEPFLTPEQKAIIEEVNLITPESIHLNSFMFEPLIDISDWALKELFTKVTRL</sequence>
<protein>
    <recommendedName>
        <fullName evidence="1">Protein CR006 P-loop domain-containing protein</fullName>
    </recommendedName>
</protein>
<feature type="domain" description="Protein CR006 P-loop" evidence="1">
    <location>
        <begin position="211"/>
        <end position="518"/>
    </location>
</feature>
<reference evidence="2 3" key="1">
    <citation type="submission" date="2018-08" db="EMBL/GenBank/DDBJ databases">
        <title>A genome reference for cultivated species of the human gut microbiota.</title>
        <authorList>
            <person name="Zou Y."/>
            <person name="Xue W."/>
            <person name="Luo G."/>
        </authorList>
    </citation>
    <scope>NUCLEOTIDE SEQUENCE [LARGE SCALE GENOMIC DNA]</scope>
    <source>
        <strain evidence="2 3">AF28-26</strain>
    </source>
</reference>
<gene>
    <name evidence="2" type="ORF">DWY99_08925</name>
</gene>
<dbReference type="Gene3D" id="3.40.50.300">
    <property type="entry name" value="P-loop containing nucleotide triphosphate hydrolases"/>
    <property type="match status" value="1"/>
</dbReference>
<dbReference type="InterPro" id="IPR027417">
    <property type="entry name" value="P-loop_NTPase"/>
</dbReference>
<evidence type="ECO:0000313" key="2">
    <source>
        <dbReference type="EMBL" id="RGQ39473.1"/>
    </source>
</evidence>
<evidence type="ECO:0000313" key="3">
    <source>
        <dbReference type="Proteomes" id="UP000284751"/>
    </source>
</evidence>
<dbReference type="Pfam" id="PF13166">
    <property type="entry name" value="AAA_13"/>
    <property type="match status" value="1"/>
</dbReference>
<accession>A0A412AWE0</accession>
<proteinExistence type="predicted"/>
<comment type="caution">
    <text evidence="2">The sequence shown here is derived from an EMBL/GenBank/DDBJ whole genome shotgun (WGS) entry which is preliminary data.</text>
</comment>
<dbReference type="EMBL" id="QRTC01000033">
    <property type="protein sequence ID" value="RGQ39473.1"/>
    <property type="molecule type" value="Genomic_DNA"/>
</dbReference>
<organism evidence="2 3">
    <name type="scientific">[Clostridium] leptum</name>
    <dbReference type="NCBI Taxonomy" id="1535"/>
    <lineage>
        <taxon>Bacteria</taxon>
        <taxon>Bacillati</taxon>
        <taxon>Bacillota</taxon>
        <taxon>Clostridia</taxon>
        <taxon>Eubacteriales</taxon>
        <taxon>Oscillospiraceae</taxon>
        <taxon>Oscillospiraceae incertae sedis</taxon>
    </lineage>
</organism>
<dbReference type="Proteomes" id="UP000284751">
    <property type="component" value="Unassembled WGS sequence"/>
</dbReference>
<dbReference type="InterPro" id="IPR026866">
    <property type="entry name" value="CR006_AAA"/>
</dbReference>
<evidence type="ECO:0000259" key="1">
    <source>
        <dbReference type="Pfam" id="PF13166"/>
    </source>
</evidence>
<dbReference type="AlphaFoldDB" id="A0A412AWE0"/>